<dbReference type="RefSeq" id="WP_004918324.1">
    <property type="nucleotide sequence ID" value="NC_017731.1"/>
</dbReference>
<gene>
    <name evidence="6" type="ordered locus">S70_17640</name>
</gene>
<dbReference type="SUPFAM" id="SSF53850">
    <property type="entry name" value="Periplasmic binding protein-like II"/>
    <property type="match status" value="1"/>
</dbReference>
<dbReference type="GO" id="GO:0000976">
    <property type="term" value="F:transcription cis-regulatory region binding"/>
    <property type="evidence" value="ECO:0007669"/>
    <property type="project" value="TreeGrafter"/>
</dbReference>
<dbReference type="AlphaFoldDB" id="A0A140NRQ9"/>
<dbReference type="InterPro" id="IPR036390">
    <property type="entry name" value="WH_DNA-bd_sf"/>
</dbReference>
<reference evidence="6 7" key="1">
    <citation type="journal article" date="2012" name="J. Bacteriol.">
        <title>Complete Genome Sequence of Providencia stuartii Clinical Isolate MRSN 2154.</title>
        <authorList>
            <person name="Clifford R.J."/>
            <person name="Hang J."/>
            <person name="Riley M.C."/>
            <person name="Onmus-Leone F."/>
            <person name="Kuschner R.A."/>
            <person name="Lesho E.P."/>
            <person name="Waterman P.E."/>
        </authorList>
    </citation>
    <scope>NUCLEOTIDE SEQUENCE [LARGE SCALE GENOMIC DNA]</scope>
    <source>
        <strain evidence="6 7">MRSN 2154</strain>
    </source>
</reference>
<dbReference type="GO" id="GO:0003700">
    <property type="term" value="F:DNA-binding transcription factor activity"/>
    <property type="evidence" value="ECO:0007669"/>
    <property type="project" value="InterPro"/>
</dbReference>
<dbReference type="GeneID" id="93519946"/>
<dbReference type="OrthoDB" id="196624at2"/>
<evidence type="ECO:0000256" key="4">
    <source>
        <dbReference type="ARBA" id="ARBA00023163"/>
    </source>
</evidence>
<organism evidence="6 7">
    <name type="scientific">Providencia stuartii (strain MRSN 2154)</name>
    <dbReference type="NCBI Taxonomy" id="1157951"/>
    <lineage>
        <taxon>Bacteria</taxon>
        <taxon>Pseudomonadati</taxon>
        <taxon>Pseudomonadota</taxon>
        <taxon>Gammaproteobacteria</taxon>
        <taxon>Enterobacterales</taxon>
        <taxon>Morganellaceae</taxon>
        <taxon>Providencia</taxon>
    </lineage>
</organism>
<dbReference type="InterPro" id="IPR005119">
    <property type="entry name" value="LysR_subst-bd"/>
</dbReference>
<evidence type="ECO:0000256" key="1">
    <source>
        <dbReference type="ARBA" id="ARBA00009437"/>
    </source>
</evidence>
<dbReference type="PANTHER" id="PTHR30126:SF91">
    <property type="entry name" value="LYSR FAMILY TRANSCRIPTIONAL REGULATOR"/>
    <property type="match status" value="1"/>
</dbReference>
<dbReference type="InterPro" id="IPR000847">
    <property type="entry name" value="LysR_HTH_N"/>
</dbReference>
<keyword evidence="3" id="KW-0238">DNA-binding</keyword>
<evidence type="ECO:0000313" key="7">
    <source>
        <dbReference type="Proteomes" id="UP000005012"/>
    </source>
</evidence>
<sequence length="301" mass="33464">MPFNSDNLMIFLTVLEKGSFSAAARALHRVPSAVSMAIANLEAELGFLLFERHTREPKPTEKALALAPYARNIVDNLWQLNVFSRELTQGVESTLTIGIAEGINPDLLFDALKILSQRYPLMHVELMTAPQDDILPLLHQNHIQLAIAFGGISVNSQEQFHCIGYESLVATISSKHPSIGHSASLYMEDLVQTRQIIITSFQHQLSDIRAVVATNYWRTDNFSMALGLVEAGMGWGNLPLSLIKDKLQQGSLKRLEFKNTPNGLELPIHIVCLKGQVLKRGAQECIELLKANNQLMQSSRV</sequence>
<dbReference type="KEGG" id="psi:S70_17640"/>
<feature type="domain" description="HTH lysR-type" evidence="5">
    <location>
        <begin position="1"/>
        <end position="60"/>
    </location>
</feature>
<evidence type="ECO:0000259" key="5">
    <source>
        <dbReference type="PROSITE" id="PS50931"/>
    </source>
</evidence>
<keyword evidence="4" id="KW-0804">Transcription</keyword>
<dbReference type="Gene3D" id="3.40.190.290">
    <property type="match status" value="1"/>
</dbReference>
<dbReference type="Pfam" id="PF03466">
    <property type="entry name" value="LysR_substrate"/>
    <property type="match status" value="1"/>
</dbReference>
<evidence type="ECO:0000313" key="6">
    <source>
        <dbReference type="EMBL" id="AFH95338.1"/>
    </source>
</evidence>
<name>A0A140NRQ9_PROSM</name>
<dbReference type="PATRIC" id="fig|1157951.4.peg.3540"/>
<dbReference type="PANTHER" id="PTHR30126">
    <property type="entry name" value="HTH-TYPE TRANSCRIPTIONAL REGULATOR"/>
    <property type="match status" value="1"/>
</dbReference>
<evidence type="ECO:0000256" key="3">
    <source>
        <dbReference type="ARBA" id="ARBA00023125"/>
    </source>
</evidence>
<comment type="similarity">
    <text evidence="1">Belongs to the LysR transcriptional regulatory family.</text>
</comment>
<protein>
    <submittedName>
        <fullName evidence="6">LysR family transcriptional regulator</fullName>
    </submittedName>
</protein>
<dbReference type="Gene3D" id="1.10.10.10">
    <property type="entry name" value="Winged helix-like DNA-binding domain superfamily/Winged helix DNA-binding domain"/>
    <property type="match status" value="1"/>
</dbReference>
<dbReference type="Proteomes" id="UP000005012">
    <property type="component" value="Chromosome"/>
</dbReference>
<reference evidence="7" key="2">
    <citation type="submission" date="2012-04" db="EMBL/GenBank/DDBJ databases">
        <title>Complete genome sequence of Providencia stuartii clinical isolate MRSN 2154.</title>
        <authorList>
            <person name="Clifford R.J."/>
            <person name="Hang J."/>
            <person name="Riley M.C."/>
            <person name="Onmus-Leone F."/>
            <person name="Kuschner R.A."/>
            <person name="Lesho E.P."/>
            <person name="Waterman P.E."/>
        </authorList>
    </citation>
    <scope>NUCLEOTIDE SEQUENCE [LARGE SCALE GENOMIC DNA]</scope>
    <source>
        <strain evidence="7">MRSN 2154</strain>
    </source>
</reference>
<dbReference type="HOGENOM" id="CLU_039613_35_0_6"/>
<dbReference type="PROSITE" id="PS50931">
    <property type="entry name" value="HTH_LYSR"/>
    <property type="match status" value="1"/>
</dbReference>
<proteinExistence type="inferred from homology"/>
<accession>A0A140NRQ9</accession>
<evidence type="ECO:0000256" key="2">
    <source>
        <dbReference type="ARBA" id="ARBA00023015"/>
    </source>
</evidence>
<dbReference type="InterPro" id="IPR036388">
    <property type="entry name" value="WH-like_DNA-bd_sf"/>
</dbReference>
<dbReference type="EMBL" id="CP003488">
    <property type="protein sequence ID" value="AFH95338.1"/>
    <property type="molecule type" value="Genomic_DNA"/>
</dbReference>
<keyword evidence="2" id="KW-0805">Transcription regulation</keyword>
<dbReference type="Pfam" id="PF00126">
    <property type="entry name" value="HTH_1"/>
    <property type="match status" value="1"/>
</dbReference>
<dbReference type="SUPFAM" id="SSF46785">
    <property type="entry name" value="Winged helix' DNA-binding domain"/>
    <property type="match status" value="1"/>
</dbReference>
<dbReference type="CDD" id="cd05466">
    <property type="entry name" value="PBP2_LTTR_substrate"/>
    <property type="match status" value="1"/>
</dbReference>